<reference evidence="2" key="1">
    <citation type="submission" date="2018-05" db="EMBL/GenBank/DDBJ databases">
        <authorList>
            <person name="Lanie J.A."/>
            <person name="Ng W.-L."/>
            <person name="Kazmierczak K.M."/>
            <person name="Andrzejewski T.M."/>
            <person name="Davidsen T.M."/>
            <person name="Wayne K.J."/>
            <person name="Tettelin H."/>
            <person name="Glass J.I."/>
            <person name="Rusch D."/>
            <person name="Podicherti R."/>
            <person name="Tsui H.-C.T."/>
            <person name="Winkler M.E."/>
        </authorList>
    </citation>
    <scope>NUCLEOTIDE SEQUENCE</scope>
    <source>
        <strain evidence="2">KNB</strain>
    </source>
</reference>
<dbReference type="AlphaFoldDB" id="A0A2X0QVK2"/>
<proteinExistence type="predicted"/>
<feature type="region of interest" description="Disordered" evidence="1">
    <location>
        <begin position="1"/>
        <end position="57"/>
    </location>
</feature>
<feature type="compositionally biased region" description="Polar residues" evidence="1">
    <location>
        <begin position="40"/>
        <end position="57"/>
    </location>
</feature>
<feature type="compositionally biased region" description="Polar residues" evidence="1">
    <location>
        <begin position="13"/>
        <end position="26"/>
    </location>
</feature>
<dbReference type="EMBL" id="LS423452">
    <property type="protein sequence ID" value="SPS05527.1"/>
    <property type="molecule type" value="Genomic_DNA"/>
</dbReference>
<evidence type="ECO:0000313" key="2">
    <source>
        <dbReference type="EMBL" id="SPS05527.1"/>
    </source>
</evidence>
<name>A0A2X0QVK2_9PROT</name>
<gene>
    <name evidence="2" type="ORF">NITFAB_1117</name>
</gene>
<accession>A0A2X0QVK2</accession>
<protein>
    <submittedName>
        <fullName evidence="2">Uncharacterized protein</fullName>
    </submittedName>
</protein>
<sequence>MTIEQKPTEPALNIQSNSTTTHTQPATEEKDWLAGVKPQPSCNMDPNDPNSTCESCT</sequence>
<evidence type="ECO:0000256" key="1">
    <source>
        <dbReference type="SAM" id="MobiDB-lite"/>
    </source>
</evidence>
<organism evidence="2">
    <name type="scientific">Candidatus Nitrotoga fabula</name>
    <dbReference type="NCBI Taxonomy" id="2182327"/>
    <lineage>
        <taxon>Bacteria</taxon>
        <taxon>Pseudomonadati</taxon>
        <taxon>Pseudomonadota</taxon>
        <taxon>Betaproteobacteria</taxon>
        <taxon>Nitrosomonadales</taxon>
        <taxon>Gallionellaceae</taxon>
        <taxon>Candidatus Nitrotoga</taxon>
    </lineage>
</organism>